<dbReference type="GO" id="GO:0003676">
    <property type="term" value="F:nucleic acid binding"/>
    <property type="evidence" value="ECO:0007669"/>
    <property type="project" value="InterPro"/>
</dbReference>
<dbReference type="InterPro" id="IPR012337">
    <property type="entry name" value="RNaseH-like_sf"/>
</dbReference>
<dbReference type="CDD" id="cd09274">
    <property type="entry name" value="RNase_HI_RT_Ty3"/>
    <property type="match status" value="1"/>
</dbReference>
<dbReference type="FunFam" id="3.30.70.270:FF:000020">
    <property type="entry name" value="Transposon Tf2-6 polyprotein-like Protein"/>
    <property type="match status" value="1"/>
</dbReference>
<feature type="domain" description="Integrase catalytic" evidence="10">
    <location>
        <begin position="599"/>
        <end position="757"/>
    </location>
</feature>
<dbReference type="GO" id="GO:0003964">
    <property type="term" value="F:RNA-directed DNA polymerase activity"/>
    <property type="evidence" value="ECO:0007669"/>
    <property type="project" value="UniProtKB-KW"/>
</dbReference>
<dbReference type="EMBL" id="CAJHJT010000012">
    <property type="protein sequence ID" value="CAD6999886.1"/>
    <property type="molecule type" value="Genomic_DNA"/>
</dbReference>
<organism evidence="11 12">
    <name type="scientific">Ceratitis capitata</name>
    <name type="common">Mediterranean fruit fly</name>
    <name type="synonym">Tephritis capitata</name>
    <dbReference type="NCBI Taxonomy" id="7213"/>
    <lineage>
        <taxon>Eukaryota</taxon>
        <taxon>Metazoa</taxon>
        <taxon>Ecdysozoa</taxon>
        <taxon>Arthropoda</taxon>
        <taxon>Hexapoda</taxon>
        <taxon>Insecta</taxon>
        <taxon>Pterygota</taxon>
        <taxon>Neoptera</taxon>
        <taxon>Endopterygota</taxon>
        <taxon>Diptera</taxon>
        <taxon>Brachycera</taxon>
        <taxon>Muscomorpha</taxon>
        <taxon>Tephritoidea</taxon>
        <taxon>Tephritidae</taxon>
        <taxon>Ceratitis</taxon>
        <taxon>Ceratitis</taxon>
    </lineage>
</organism>
<feature type="coiled-coil region" evidence="8">
    <location>
        <begin position="775"/>
        <end position="802"/>
    </location>
</feature>
<dbReference type="Proteomes" id="UP000606786">
    <property type="component" value="Unassembled WGS sequence"/>
</dbReference>
<dbReference type="Gene3D" id="1.10.340.70">
    <property type="match status" value="1"/>
</dbReference>
<keyword evidence="8" id="KW-0175">Coiled coil</keyword>
<evidence type="ECO:0000256" key="3">
    <source>
        <dbReference type="ARBA" id="ARBA00022695"/>
    </source>
</evidence>
<comment type="caution">
    <text evidence="11">The sequence shown here is derived from an EMBL/GenBank/DDBJ whole genome shotgun (WGS) entry which is preliminary data.</text>
</comment>
<dbReference type="AlphaFoldDB" id="A0A811UPY5"/>
<dbReference type="Pfam" id="PF00078">
    <property type="entry name" value="RVT_1"/>
    <property type="match status" value="1"/>
</dbReference>
<dbReference type="InterPro" id="IPR050951">
    <property type="entry name" value="Retrovirus_Pol_polyprotein"/>
</dbReference>
<dbReference type="Gene3D" id="3.30.70.270">
    <property type="match status" value="2"/>
</dbReference>
<dbReference type="InterPro" id="IPR043502">
    <property type="entry name" value="DNA/RNA_pol_sf"/>
</dbReference>
<evidence type="ECO:0000256" key="1">
    <source>
        <dbReference type="ARBA" id="ARBA00012493"/>
    </source>
</evidence>
<evidence type="ECO:0000256" key="6">
    <source>
        <dbReference type="ARBA" id="ARBA00022801"/>
    </source>
</evidence>
<dbReference type="InterPro" id="IPR041588">
    <property type="entry name" value="Integrase_H2C2"/>
</dbReference>
<dbReference type="OrthoDB" id="8057740at2759"/>
<evidence type="ECO:0000259" key="9">
    <source>
        <dbReference type="PROSITE" id="PS50878"/>
    </source>
</evidence>
<gene>
    <name evidence="11" type="ORF">CCAP1982_LOCUS8397</name>
</gene>
<keyword evidence="7" id="KW-0695">RNA-directed DNA polymerase</keyword>
<dbReference type="PANTHER" id="PTHR37984:SF5">
    <property type="entry name" value="PROTEIN NYNRIN-LIKE"/>
    <property type="match status" value="1"/>
</dbReference>
<keyword evidence="5" id="KW-0255">Endonuclease</keyword>
<dbReference type="InterPro" id="IPR000477">
    <property type="entry name" value="RT_dom"/>
</dbReference>
<dbReference type="Gene3D" id="3.10.10.10">
    <property type="entry name" value="HIV Type 1 Reverse Transcriptase, subunit A, domain 1"/>
    <property type="match status" value="1"/>
</dbReference>
<keyword evidence="6" id="KW-0378">Hydrolase</keyword>
<dbReference type="InterPro" id="IPR043128">
    <property type="entry name" value="Rev_trsase/Diguanyl_cyclase"/>
</dbReference>
<sequence length="821" mass="95087">MMNIELTKDEIDIEESASAVAKQEVRDLVNNYKPEKCKSTNIEMHIVLRDEKPISFRPRRLPLTQRCIVDDQIEQWLRDGVIENSESEFSSPIVLVKKRDGSHRLCIDYRQINKVIIKDRFPLPLIEDQLDRLQKAKIFSTIDLKNGFFHVPVSKQSRKYTSFVTHSGQYQFCKVPFGLSNSPGVFQRHVNAVFRELTRRGIALPYIDDIIIPAENENDALCNLKTVLNQCKDYGLMLNLKKCHFLKERVEFLGHVIESQKISPSPTKVDALVKFPLPKNIKQLQSFLGLAGYFRKFLPSFSMIAKPLTDLTKHGKIFEMGDEQISAVDTLKKMLSKKPVLGIFNQQYETEVHTDASIDGYGAVLFQKFPDDNKLHPIYYMSKKTSDAERKYSSYELEILAIIAALEKFRVYLLGLHFKLVTDCNAFTKTLEKKELSTRVARWVLRLQEYDYQVEHRSGLRMKHVDAFSRYPVMVVTNVDILTSIRRAQQQDEDLRAISEIIKEKQAYNDYFEKSGILHKLVDDNELVVVPKSMQREVIRRAHGKGHFAMKKTKELICREFFIPKLEEKIRAHINNCVSCIVANRKTGKQEGKLHPLHKEATPLYTYHIDFLGPLESTNKSYKHIFAVVDSFTKFAWLYPTKSTSAQETISRLKLQSATFGSPVHIISDRGSAFTSDDFRRYCNEENIQHSIITTGLPRANGQVERLMSIVTNVLTKLSKDDPTKWYKFVDRVQQVINSTFNRSINMTPFELLIGVKMRTADDFNIKNLIEDEIRQLHQEQRDDLRQQAKNQILKIQTKTEKLTTFDAKKLTNTRWTNSLL</sequence>
<evidence type="ECO:0000256" key="7">
    <source>
        <dbReference type="ARBA" id="ARBA00022918"/>
    </source>
</evidence>
<dbReference type="GO" id="GO:0042575">
    <property type="term" value="C:DNA polymerase complex"/>
    <property type="evidence" value="ECO:0007669"/>
    <property type="project" value="UniProtKB-ARBA"/>
</dbReference>
<reference evidence="11" key="1">
    <citation type="submission" date="2020-11" db="EMBL/GenBank/DDBJ databases">
        <authorList>
            <person name="Whitehead M."/>
        </authorList>
    </citation>
    <scope>NUCLEOTIDE SEQUENCE</scope>
    <source>
        <strain evidence="11">EGII</strain>
    </source>
</reference>
<dbReference type="GO" id="GO:0016787">
    <property type="term" value="F:hydrolase activity"/>
    <property type="evidence" value="ECO:0007669"/>
    <property type="project" value="UniProtKB-KW"/>
</dbReference>
<evidence type="ECO:0000313" key="11">
    <source>
        <dbReference type="EMBL" id="CAD6999886.1"/>
    </source>
</evidence>
<evidence type="ECO:0000313" key="12">
    <source>
        <dbReference type="Proteomes" id="UP000606786"/>
    </source>
</evidence>
<dbReference type="InterPro" id="IPR001584">
    <property type="entry name" value="Integrase_cat-core"/>
</dbReference>
<accession>A0A811UPY5</accession>
<dbReference type="EC" id="2.7.7.49" evidence="1"/>
<feature type="domain" description="Reverse transcriptase" evidence="9">
    <location>
        <begin position="77"/>
        <end position="257"/>
    </location>
</feature>
<dbReference type="InterPro" id="IPR036397">
    <property type="entry name" value="RNaseH_sf"/>
</dbReference>
<keyword evidence="4" id="KW-0540">Nuclease</keyword>
<keyword evidence="3" id="KW-0548">Nucleotidyltransferase</keyword>
<name>A0A811UPY5_CERCA</name>
<proteinExistence type="predicted"/>
<dbReference type="PROSITE" id="PS50994">
    <property type="entry name" value="INTEGRASE"/>
    <property type="match status" value="1"/>
</dbReference>
<dbReference type="Gene3D" id="3.30.420.10">
    <property type="entry name" value="Ribonuclease H-like superfamily/Ribonuclease H"/>
    <property type="match status" value="1"/>
</dbReference>
<evidence type="ECO:0000256" key="2">
    <source>
        <dbReference type="ARBA" id="ARBA00022679"/>
    </source>
</evidence>
<dbReference type="PROSITE" id="PS50878">
    <property type="entry name" value="RT_POL"/>
    <property type="match status" value="1"/>
</dbReference>
<dbReference type="CDD" id="cd01647">
    <property type="entry name" value="RT_LTR"/>
    <property type="match status" value="1"/>
</dbReference>
<dbReference type="InterPro" id="IPR041373">
    <property type="entry name" value="RT_RNaseH"/>
</dbReference>
<dbReference type="Pfam" id="PF17917">
    <property type="entry name" value="RT_RNaseH"/>
    <property type="match status" value="1"/>
</dbReference>
<evidence type="ECO:0000256" key="4">
    <source>
        <dbReference type="ARBA" id="ARBA00022722"/>
    </source>
</evidence>
<evidence type="ECO:0000259" key="10">
    <source>
        <dbReference type="PROSITE" id="PS50994"/>
    </source>
</evidence>
<dbReference type="FunFam" id="1.10.340.70:FF:000001">
    <property type="entry name" value="Retrovirus-related Pol polyprotein from transposon gypsy-like Protein"/>
    <property type="match status" value="1"/>
</dbReference>
<dbReference type="GO" id="GO:0015074">
    <property type="term" value="P:DNA integration"/>
    <property type="evidence" value="ECO:0007669"/>
    <property type="project" value="InterPro"/>
</dbReference>
<keyword evidence="2" id="KW-0808">Transferase</keyword>
<dbReference type="SUPFAM" id="SSF56672">
    <property type="entry name" value="DNA/RNA polymerases"/>
    <property type="match status" value="1"/>
</dbReference>
<dbReference type="SUPFAM" id="SSF53098">
    <property type="entry name" value="Ribonuclease H-like"/>
    <property type="match status" value="1"/>
</dbReference>
<protein>
    <recommendedName>
        <fullName evidence="1">RNA-directed DNA polymerase</fullName>
        <ecNumber evidence="1">2.7.7.49</ecNumber>
    </recommendedName>
</protein>
<dbReference type="GO" id="GO:0004519">
    <property type="term" value="F:endonuclease activity"/>
    <property type="evidence" value="ECO:0007669"/>
    <property type="project" value="UniProtKB-KW"/>
</dbReference>
<dbReference type="PANTHER" id="PTHR37984">
    <property type="entry name" value="PROTEIN CBG26694"/>
    <property type="match status" value="1"/>
</dbReference>
<keyword evidence="12" id="KW-1185">Reference proteome</keyword>
<evidence type="ECO:0000256" key="5">
    <source>
        <dbReference type="ARBA" id="ARBA00022759"/>
    </source>
</evidence>
<evidence type="ECO:0000256" key="8">
    <source>
        <dbReference type="SAM" id="Coils"/>
    </source>
</evidence>
<dbReference type="Pfam" id="PF00665">
    <property type="entry name" value="rve"/>
    <property type="match status" value="1"/>
</dbReference>
<dbReference type="Pfam" id="PF17921">
    <property type="entry name" value="Integrase_H2C2"/>
    <property type="match status" value="1"/>
</dbReference>